<accession>A0A833ZTW7</accession>
<sequence>MKAQTPPASLQRNLVIHTPPYLPAVNVLDAEKPSKAAMEVAEKTGKATELRKGVDTPRPVVFKDDLPVQDESRVNLANPAIKGENLQDNYSEIRLKRQQLAPKYGRPSQLLEKDTMILELKELLEAMRAAPLTKESQAKIMVANLRRQAAERRVQAWAVATQRQDSEPHIDQRPDNQRLHEDLRAAQSSFPNILPNLKPQQEEEQGYPESVLQGEPVLQPCPPKTPKPTSMGTKSKIIPQWFLNYQTPPNPELVDFPSGRQHRQTRLASLHNDIKITSEI</sequence>
<evidence type="ECO:0000313" key="1">
    <source>
        <dbReference type="EMBL" id="KAF6099804.1"/>
    </source>
</evidence>
<evidence type="ECO:0000313" key="2">
    <source>
        <dbReference type="Proteomes" id="UP000664940"/>
    </source>
</evidence>
<gene>
    <name evidence="1" type="ORF">HJG60_011536</name>
</gene>
<dbReference type="EMBL" id="JABVXQ010000007">
    <property type="protein sequence ID" value="KAF6099804.1"/>
    <property type="molecule type" value="Genomic_DNA"/>
</dbReference>
<dbReference type="Proteomes" id="UP000664940">
    <property type="component" value="Unassembled WGS sequence"/>
</dbReference>
<name>A0A833ZTW7_9CHIR</name>
<dbReference type="AlphaFoldDB" id="A0A833ZTW7"/>
<protein>
    <submittedName>
        <fullName evidence="1">Uncharacterized protein</fullName>
    </submittedName>
</protein>
<comment type="caution">
    <text evidence="1">The sequence shown here is derived from an EMBL/GenBank/DDBJ whole genome shotgun (WGS) entry which is preliminary data.</text>
</comment>
<reference evidence="1 2" key="1">
    <citation type="journal article" date="2020" name="Nature">
        <title>Six reference-quality genomes reveal evolution of bat adaptations.</title>
        <authorList>
            <person name="Jebb D."/>
            <person name="Huang Z."/>
            <person name="Pippel M."/>
            <person name="Hughes G.M."/>
            <person name="Lavrichenko K."/>
            <person name="Devanna P."/>
            <person name="Winkler S."/>
            <person name="Jermiin L.S."/>
            <person name="Skirmuntt E.C."/>
            <person name="Katzourakis A."/>
            <person name="Burkitt-Gray L."/>
            <person name="Ray D.A."/>
            <person name="Sullivan K.A.M."/>
            <person name="Roscito J.G."/>
            <person name="Kirilenko B.M."/>
            <person name="Davalos L.M."/>
            <person name="Corthals A.P."/>
            <person name="Power M.L."/>
            <person name="Jones G."/>
            <person name="Ransome R.D."/>
            <person name="Dechmann D.K.N."/>
            <person name="Locatelli A.G."/>
            <person name="Puechmaille S.J."/>
            <person name="Fedrigo O."/>
            <person name="Jarvis E.D."/>
            <person name="Hiller M."/>
            <person name="Vernes S.C."/>
            <person name="Myers E.W."/>
            <person name="Teeling E.C."/>
        </authorList>
    </citation>
    <scope>NUCLEOTIDE SEQUENCE [LARGE SCALE GENOMIC DNA]</scope>
    <source>
        <strain evidence="1">Bat1K_MPI-CBG_1</strain>
    </source>
</reference>
<organism evidence="1 2">
    <name type="scientific">Phyllostomus discolor</name>
    <name type="common">pale spear-nosed bat</name>
    <dbReference type="NCBI Taxonomy" id="89673"/>
    <lineage>
        <taxon>Eukaryota</taxon>
        <taxon>Metazoa</taxon>
        <taxon>Chordata</taxon>
        <taxon>Craniata</taxon>
        <taxon>Vertebrata</taxon>
        <taxon>Euteleostomi</taxon>
        <taxon>Mammalia</taxon>
        <taxon>Eutheria</taxon>
        <taxon>Laurasiatheria</taxon>
        <taxon>Chiroptera</taxon>
        <taxon>Yangochiroptera</taxon>
        <taxon>Phyllostomidae</taxon>
        <taxon>Phyllostominae</taxon>
        <taxon>Phyllostomus</taxon>
    </lineage>
</organism>
<proteinExistence type="predicted"/>